<dbReference type="PROSITE" id="PS50827">
    <property type="entry name" value="DDT"/>
    <property type="match status" value="1"/>
</dbReference>
<feature type="region of interest" description="Disordered" evidence="5">
    <location>
        <begin position="712"/>
        <end position="743"/>
    </location>
</feature>
<dbReference type="AlphaFoldDB" id="A0A061AR00"/>
<feature type="domain" description="WAC" evidence="7">
    <location>
        <begin position="23"/>
        <end position="130"/>
    </location>
</feature>
<feature type="domain" description="DDT" evidence="6">
    <location>
        <begin position="328"/>
        <end position="390"/>
    </location>
</feature>
<dbReference type="InterPro" id="IPR028942">
    <property type="entry name" value="WHIM1_dom"/>
</dbReference>
<evidence type="ECO:0000256" key="1">
    <source>
        <dbReference type="ARBA" id="ARBA00004123"/>
    </source>
</evidence>
<evidence type="ECO:0000259" key="6">
    <source>
        <dbReference type="PROSITE" id="PS50827"/>
    </source>
</evidence>
<feature type="compositionally biased region" description="Acidic residues" evidence="5">
    <location>
        <begin position="734"/>
        <end position="743"/>
    </location>
</feature>
<evidence type="ECO:0000313" key="8">
    <source>
        <dbReference type="EMBL" id="CDR40050.1"/>
    </source>
</evidence>
<dbReference type="GO" id="GO:0000785">
    <property type="term" value="C:chromatin"/>
    <property type="evidence" value="ECO:0007669"/>
    <property type="project" value="UniProtKB-ARBA"/>
</dbReference>
<accession>A0A061AR00</accession>
<dbReference type="PANTHER" id="PTHR32075:SF6">
    <property type="entry name" value="ISWI CHROMATIN-REMODELING COMPLEX SUBUNIT YPL216W-RELATED"/>
    <property type="match status" value="1"/>
</dbReference>
<feature type="compositionally biased region" description="Basic residues" evidence="5">
    <location>
        <begin position="1040"/>
        <end position="1065"/>
    </location>
</feature>
<dbReference type="VEuPathDB" id="FungiDB:BON22_2371"/>
<dbReference type="GO" id="GO:0005634">
    <property type="term" value="C:nucleus"/>
    <property type="evidence" value="ECO:0007669"/>
    <property type="project" value="UniProtKB-SubCell"/>
</dbReference>
<evidence type="ECO:0000256" key="5">
    <source>
        <dbReference type="SAM" id="MobiDB-lite"/>
    </source>
</evidence>
<feature type="region of interest" description="Disordered" evidence="5">
    <location>
        <begin position="1096"/>
        <end position="1117"/>
    </location>
</feature>
<comment type="subcellular location">
    <subcellularLocation>
        <location evidence="1 4">Nucleus</location>
    </subcellularLocation>
</comment>
<organism evidence="8">
    <name type="scientific">Cyberlindnera fabianii</name>
    <name type="common">Yeast</name>
    <name type="synonym">Hansenula fabianii</name>
    <dbReference type="NCBI Taxonomy" id="36022"/>
    <lineage>
        <taxon>Eukaryota</taxon>
        <taxon>Fungi</taxon>
        <taxon>Dikarya</taxon>
        <taxon>Ascomycota</taxon>
        <taxon>Saccharomycotina</taxon>
        <taxon>Saccharomycetes</taxon>
        <taxon>Phaffomycetales</taxon>
        <taxon>Phaffomycetaceae</taxon>
        <taxon>Cyberlindnera</taxon>
    </lineage>
</organism>
<reference evidence="8" key="1">
    <citation type="journal article" date="2014" name="Genome Announc.">
        <title>Genome sequence of the yeast Cyberlindnera fabianii (Hansenula fabianii).</title>
        <authorList>
            <person name="Freel K.C."/>
            <person name="Sarilar V."/>
            <person name="Neuveglise C."/>
            <person name="Devillers H."/>
            <person name="Friedrich A."/>
            <person name="Schacherer J."/>
        </authorList>
    </citation>
    <scope>NUCLEOTIDE SEQUENCE</scope>
    <source>
        <strain evidence="8">YJS4271</strain>
    </source>
</reference>
<evidence type="ECO:0000256" key="2">
    <source>
        <dbReference type="ARBA" id="ARBA00023054"/>
    </source>
</evidence>
<dbReference type="GO" id="GO:0031509">
    <property type="term" value="P:subtelomeric heterochromatin formation"/>
    <property type="evidence" value="ECO:0007669"/>
    <property type="project" value="TreeGrafter"/>
</dbReference>
<dbReference type="Pfam" id="PF02791">
    <property type="entry name" value="DDT"/>
    <property type="match status" value="1"/>
</dbReference>
<dbReference type="OrthoDB" id="332390at2759"/>
<keyword evidence="3 4" id="KW-0539">Nucleus</keyword>
<evidence type="ECO:0000256" key="4">
    <source>
        <dbReference type="PROSITE-ProRule" id="PRU00475"/>
    </source>
</evidence>
<dbReference type="Pfam" id="PF10537">
    <property type="entry name" value="WAC_Acf1_DNA_bd"/>
    <property type="match status" value="1"/>
</dbReference>
<proteinExistence type="predicted"/>
<protein>
    <submittedName>
        <fullName evidence="8">CYFA0S04e02542g1_1</fullName>
    </submittedName>
</protein>
<evidence type="ECO:0000256" key="3">
    <source>
        <dbReference type="ARBA" id="ARBA00023242"/>
    </source>
</evidence>
<dbReference type="EMBL" id="LK052889">
    <property type="protein sequence ID" value="CDR40050.1"/>
    <property type="molecule type" value="Genomic_DNA"/>
</dbReference>
<keyword evidence="2" id="KW-0175">Coiled coil</keyword>
<evidence type="ECO:0000259" key="7">
    <source>
        <dbReference type="PROSITE" id="PS51136"/>
    </source>
</evidence>
<feature type="compositionally biased region" description="Basic and acidic residues" evidence="5">
    <location>
        <begin position="420"/>
        <end position="435"/>
    </location>
</feature>
<dbReference type="InterPro" id="IPR028941">
    <property type="entry name" value="WHIM2_dom"/>
</dbReference>
<dbReference type="PANTHER" id="PTHR32075">
    <property type="entry name" value="ISWI CHROMATIN-REMODELING COMPLEX SUBUNIT YPL216W-RELATED"/>
    <property type="match status" value="1"/>
</dbReference>
<feature type="region of interest" description="Disordered" evidence="5">
    <location>
        <begin position="418"/>
        <end position="456"/>
    </location>
</feature>
<dbReference type="Pfam" id="PF15612">
    <property type="entry name" value="WHIM1"/>
    <property type="match status" value="1"/>
</dbReference>
<dbReference type="InterPro" id="IPR013136">
    <property type="entry name" value="WSTF_Acf1_Cbp146"/>
</dbReference>
<feature type="region of interest" description="Disordered" evidence="5">
    <location>
        <begin position="955"/>
        <end position="1068"/>
    </location>
</feature>
<feature type="compositionally biased region" description="Basic and acidic residues" evidence="5">
    <location>
        <begin position="236"/>
        <end position="256"/>
    </location>
</feature>
<dbReference type="GO" id="GO:0000781">
    <property type="term" value="C:chromosome, telomeric region"/>
    <property type="evidence" value="ECO:0007669"/>
    <property type="project" value="GOC"/>
</dbReference>
<feature type="region of interest" description="Disordered" evidence="5">
    <location>
        <begin position="236"/>
        <end position="297"/>
    </location>
</feature>
<feature type="compositionally biased region" description="Acidic residues" evidence="5">
    <location>
        <begin position="967"/>
        <end position="995"/>
    </location>
</feature>
<dbReference type="Pfam" id="PF15613">
    <property type="entry name" value="WSD"/>
    <property type="match status" value="1"/>
</dbReference>
<feature type="region of interest" description="Disordered" evidence="5">
    <location>
        <begin position="787"/>
        <end position="825"/>
    </location>
</feature>
<gene>
    <name evidence="8" type="ORF">CYFA0S_04e02542g</name>
</gene>
<dbReference type="PROSITE" id="PS51136">
    <property type="entry name" value="WAC"/>
    <property type="match status" value="1"/>
</dbReference>
<name>A0A061AR00_CYBFA</name>
<dbReference type="InterPro" id="IPR018501">
    <property type="entry name" value="DDT_dom"/>
</dbReference>
<sequence>MVLFKRKPVNYPDPPPLPENTNVRCWFIPVTKEWFLDYNDYLKRMDYYRTRKFVCEITGNSCLTYFEAYESEVKEMRLVEKFFPEHLKEPILRHIQFSVVPRIDQLVDEVYSAFKNDYYPGETVVVRLNDFRNDFKTRCIIREKAKFNAIYGEDGSVFRPAYAQYRVSRLDDNSEVVVDESQVTRDRNNFTKWFVKAFIKLCVTRSAKIGAPWIVKKKYADRYRIPTELPPELAHFKEETKGKKRKLVDLRPKGEGDASNGARAGTPDKTRGKGANSWRKILSVPPSKGSPGIPTPPPPVKRVIQEDLTNPFELSVQKPLPHKMEELGEFVPDALESWSFLNVYRVPLLLDTFTFDDFLTAMKWSSHHRCTLQDEIFCAVLSGFCKVGAKELEFEFPEEFDEDSAPIKDDSDDDIFDDGLDAKKKDSGEGDKSDVKDEDDKDKVIDIPDSSDDSFYDEDTNKVEQYLNHRGQSYVDRLSKRLFKDGGWQIIMLGILYEVSHFKGWKEHIKEIFDRLAPLESSVNNAALLSHFQNLDAGLKIKALNILCTLLVNSPLIRTYLEKCMEESTSLRRDRLEKLRDYKVAYENAQNADKELRIIIDTLKANGANQDTPALTEEQIADAKKKTRRRGDLNLEPTEEELGYAKDNEELAVHLATRTAQLKIAQDLRAQRRVLEKEIVELDVQRIRYLGKDRLFNRYWWFENNGLPNIGGGKGAHDDDEDGDEAVVGAGAAGDDDDDDDEDLQQETFLMGRLWVQGPSEEDFITGLNIKDEMLLKWRKLSADFDEEEEEEKEKLKEEKEGEEKVDDQADKTSDENATQDEIKPVLSTKLPPKFIKLAEQVFAIKFDQDDKKIKSAADGRTLVDEYGATIAGLTPEQRKVIEEHPDPLFTALDWRYYDKVDEIERLIKWLDPWGKRESKLIKELNAVKDQITSSIEARRKALRLDTKTPEEIELEKTIAEIVISDTEPESEYDDDDEEDDDDDDDDGEDDDESSVSESPDESRRATRRSIAQAEKAAEEKRKREEQLREKIAEKEARRLKSRPAARIARRQEKKRKAKEHKRKRALLEESQEKLEKIREDLEMEHCLDWVNSAAQETLGYSHYEGPKKTRGRPTRK</sequence>
<feature type="compositionally biased region" description="Basic and acidic residues" evidence="5">
    <location>
        <begin position="793"/>
        <end position="815"/>
    </location>
</feature>
<feature type="compositionally biased region" description="Basic and acidic residues" evidence="5">
    <location>
        <begin position="1016"/>
        <end position="1039"/>
    </location>
</feature>
<dbReference type="PhylomeDB" id="A0A061AR00"/>